<dbReference type="InterPro" id="IPR004089">
    <property type="entry name" value="MCPsignal_dom"/>
</dbReference>
<keyword evidence="1 2" id="KW-0807">Transducer</keyword>
<dbReference type="PANTHER" id="PTHR32089">
    <property type="entry name" value="METHYL-ACCEPTING CHEMOTAXIS PROTEIN MCPB"/>
    <property type="match status" value="1"/>
</dbReference>
<reference evidence="6" key="1">
    <citation type="submission" date="2021-03" db="EMBL/GenBank/DDBJ databases">
        <authorList>
            <person name="Wang G."/>
        </authorList>
    </citation>
    <scope>NUCLEOTIDE SEQUENCE</scope>
    <source>
        <strain evidence="6">KCTC 12899</strain>
    </source>
</reference>
<evidence type="ECO:0000259" key="5">
    <source>
        <dbReference type="PROSITE" id="PS50111"/>
    </source>
</evidence>
<proteinExistence type="predicted"/>
<dbReference type="Pfam" id="PF00015">
    <property type="entry name" value="MCPsignal"/>
    <property type="match status" value="1"/>
</dbReference>
<evidence type="ECO:0000256" key="2">
    <source>
        <dbReference type="PROSITE-ProRule" id="PRU00284"/>
    </source>
</evidence>
<dbReference type="GO" id="GO:0016020">
    <property type="term" value="C:membrane"/>
    <property type="evidence" value="ECO:0007669"/>
    <property type="project" value="InterPro"/>
</dbReference>
<keyword evidence="7" id="KW-1185">Reference proteome</keyword>
<sequence length="671" mass="69988">MSSDVGSQVQDAAAFRPVGRPLWLALVAGVILSAAAAGMSFWQTQQANAARDQLAADQAAHLKLATLSKHLTELKAAWTLFLLTGDETHLNQGREAFTALQQGSRALSDLGFAEEPVQKLNGEVAAMDTSLTELQQRRAQQQAMVKDTLLPAVGPISADLADIRQASAGAGRTEVVALIDALLPQWQAVADGVASPAVVAAPLDQHPLQLDWAALTAQFQAIAGQMRSAAYRQKGADMVGRVEGLATAATGYLEGHGQFHTLYQAAVSDGPEQLAAAIANLAKTRSAAGQTAAPPAAIIIAVLLVVAWLGAFLAVRGFLAQINGGLNTLSDREIRLAEGDRDLEPSTLGSGDTLTRAGLAQQALAEHLAAEEEQLQARHTAELEAAVAAQQAQAREQGLAAEKQQELEAYREQAARWSELLSTVVALMQNAARNASELTLDMASVTQQTGETTGLAGDGISVVAENTRHVFELLSSVSERTDAAAQVAQTSGQNADAVEGLIEDLSDSALGIDSVIELIEKIVGATRLLSLNASIEAARSGEAGRGFAVIAAEIKSLSDQTAEATEEIRDKINRIKDCTRTVTDAVGGITRVIHELDEIIGTISGSVESQRNGLNAISEAAVTADDSIQSSSASLAGLNDTVSGLQKAVVGLQKSADEIAETATQGSLAIR</sequence>
<feature type="domain" description="Methyl-accepting transducer" evidence="5">
    <location>
        <begin position="417"/>
        <end position="646"/>
    </location>
</feature>
<accession>A0A8J7Q778</accession>
<keyword evidence="4" id="KW-1133">Transmembrane helix</keyword>
<dbReference type="GO" id="GO:0007165">
    <property type="term" value="P:signal transduction"/>
    <property type="evidence" value="ECO:0007669"/>
    <property type="project" value="UniProtKB-KW"/>
</dbReference>
<evidence type="ECO:0000256" key="3">
    <source>
        <dbReference type="SAM" id="Coils"/>
    </source>
</evidence>
<organism evidence="6 7">
    <name type="scientific">Acanthopleuribacter pedis</name>
    <dbReference type="NCBI Taxonomy" id="442870"/>
    <lineage>
        <taxon>Bacteria</taxon>
        <taxon>Pseudomonadati</taxon>
        <taxon>Acidobacteriota</taxon>
        <taxon>Holophagae</taxon>
        <taxon>Acanthopleuribacterales</taxon>
        <taxon>Acanthopleuribacteraceae</taxon>
        <taxon>Acanthopleuribacter</taxon>
    </lineage>
</organism>
<dbReference type="SMART" id="SM00283">
    <property type="entry name" value="MA"/>
    <property type="match status" value="1"/>
</dbReference>
<keyword evidence="3" id="KW-0175">Coiled coil</keyword>
<gene>
    <name evidence="6" type="ORF">J3U88_25655</name>
</gene>
<dbReference type="RefSeq" id="WP_207861865.1">
    <property type="nucleotide sequence ID" value="NZ_JAFREP010000028.1"/>
</dbReference>
<dbReference type="EMBL" id="JAFREP010000028">
    <property type="protein sequence ID" value="MBO1321892.1"/>
    <property type="molecule type" value="Genomic_DNA"/>
</dbReference>
<dbReference type="SUPFAM" id="SSF58104">
    <property type="entry name" value="Methyl-accepting chemotaxis protein (MCP) signaling domain"/>
    <property type="match status" value="1"/>
</dbReference>
<comment type="caution">
    <text evidence="6">The sequence shown here is derived from an EMBL/GenBank/DDBJ whole genome shotgun (WGS) entry which is preliminary data.</text>
</comment>
<evidence type="ECO:0000256" key="4">
    <source>
        <dbReference type="SAM" id="Phobius"/>
    </source>
</evidence>
<dbReference type="PANTHER" id="PTHR32089:SF112">
    <property type="entry name" value="LYSOZYME-LIKE PROTEIN-RELATED"/>
    <property type="match status" value="1"/>
</dbReference>
<dbReference type="Proteomes" id="UP000664417">
    <property type="component" value="Unassembled WGS sequence"/>
</dbReference>
<keyword evidence="4" id="KW-0812">Transmembrane</keyword>
<evidence type="ECO:0000256" key="1">
    <source>
        <dbReference type="ARBA" id="ARBA00023224"/>
    </source>
</evidence>
<evidence type="ECO:0000313" key="7">
    <source>
        <dbReference type="Proteomes" id="UP000664417"/>
    </source>
</evidence>
<feature type="transmembrane region" description="Helical" evidence="4">
    <location>
        <begin position="296"/>
        <end position="319"/>
    </location>
</feature>
<feature type="transmembrane region" description="Helical" evidence="4">
    <location>
        <begin position="22"/>
        <end position="42"/>
    </location>
</feature>
<evidence type="ECO:0000313" key="6">
    <source>
        <dbReference type="EMBL" id="MBO1321892.1"/>
    </source>
</evidence>
<protein>
    <recommendedName>
        <fullName evidence="5">Methyl-accepting transducer domain-containing protein</fullName>
    </recommendedName>
</protein>
<dbReference type="Gene3D" id="1.10.287.950">
    <property type="entry name" value="Methyl-accepting chemotaxis protein"/>
    <property type="match status" value="1"/>
</dbReference>
<feature type="coiled-coil region" evidence="3">
    <location>
        <begin position="393"/>
        <end position="448"/>
    </location>
</feature>
<dbReference type="AlphaFoldDB" id="A0A8J7Q778"/>
<keyword evidence="4" id="KW-0472">Membrane</keyword>
<name>A0A8J7Q778_9BACT</name>
<dbReference type="PROSITE" id="PS50111">
    <property type="entry name" value="CHEMOTAXIS_TRANSDUC_2"/>
    <property type="match status" value="1"/>
</dbReference>